<dbReference type="EMBL" id="JAFMPK010000047">
    <property type="protein sequence ID" value="MBO0610505.1"/>
    <property type="molecule type" value="Genomic_DNA"/>
</dbReference>
<sequence length="226" mass="22074">MSRSTSSNPRTSLTRTRALLALLALGGTALATASATWVSTEVATALRPDVPVVATGAEAAPVVGAAALVLLACGPALALTGPAGRYVVLVVAALSGAGVAAGALAVVADPSAAGTAAAAATAGVTELAGPVGLSPWPWTTAVAGALAVLVAVAAAFSARRWPAASRRHERDPARGESRPVGPGASGPRPAGPASAPAGPVPPRNEPDPADDWDALTRGEDPTRDDR</sequence>
<organism evidence="4 5">
    <name type="scientific">Myceligenerans salitolerans</name>
    <dbReference type="NCBI Taxonomy" id="1230528"/>
    <lineage>
        <taxon>Bacteria</taxon>
        <taxon>Bacillati</taxon>
        <taxon>Actinomycetota</taxon>
        <taxon>Actinomycetes</taxon>
        <taxon>Micrococcales</taxon>
        <taxon>Promicromonosporaceae</taxon>
        <taxon>Myceligenerans</taxon>
    </lineage>
</organism>
<reference evidence="5" key="2">
    <citation type="submission" date="2023-07" db="EMBL/GenBank/DDBJ databases">
        <title>Myceligenerans salitolerans sp. nov., a halotolerant actinomycete isolated from a salt lake in Xinjiang, China.</title>
        <authorList>
            <person name="Guan T."/>
        </authorList>
    </citation>
    <scope>NUCLEOTIDE SEQUENCE [LARGE SCALE GENOMIC DNA]</scope>
    <source>
        <strain evidence="5">XHU 5031</strain>
    </source>
</reference>
<evidence type="ECO:0000313" key="5">
    <source>
        <dbReference type="Proteomes" id="UP000664617"/>
    </source>
</evidence>
<gene>
    <name evidence="4" type="ORF">J0911_15850</name>
</gene>
<dbReference type="PROSITE" id="PS51318">
    <property type="entry name" value="TAT"/>
    <property type="match status" value="1"/>
</dbReference>
<keyword evidence="2" id="KW-0812">Transmembrane</keyword>
<feature type="signal peptide" evidence="3">
    <location>
        <begin position="1"/>
        <end position="33"/>
    </location>
</feature>
<dbReference type="InterPro" id="IPR006311">
    <property type="entry name" value="TAT_signal"/>
</dbReference>
<keyword evidence="2" id="KW-0472">Membrane</keyword>
<keyword evidence="3" id="KW-0732">Signal</keyword>
<evidence type="ECO:0000256" key="2">
    <source>
        <dbReference type="SAM" id="Phobius"/>
    </source>
</evidence>
<keyword evidence="5" id="KW-1185">Reference proteome</keyword>
<dbReference type="RefSeq" id="WP_207276435.1">
    <property type="nucleotide sequence ID" value="NZ_JAFMPK010000047.1"/>
</dbReference>
<evidence type="ECO:0000313" key="4">
    <source>
        <dbReference type="EMBL" id="MBO0610505.1"/>
    </source>
</evidence>
<protein>
    <submittedName>
        <fullName evidence="4">Trp biosynthesis-associated membrane protein</fullName>
    </submittedName>
</protein>
<evidence type="ECO:0000256" key="3">
    <source>
        <dbReference type="SAM" id="SignalP"/>
    </source>
</evidence>
<keyword evidence="2" id="KW-1133">Transmembrane helix</keyword>
<dbReference type="Pfam" id="PF09534">
    <property type="entry name" value="Trp_oprn_chp"/>
    <property type="match status" value="1"/>
</dbReference>
<accession>A0ABS3IC54</accession>
<dbReference type="InterPro" id="IPR019051">
    <property type="entry name" value="Trp_biosyn_TM_oprn/chp"/>
</dbReference>
<feature type="compositionally biased region" description="Basic and acidic residues" evidence="1">
    <location>
        <begin position="214"/>
        <end position="226"/>
    </location>
</feature>
<feature type="compositionally biased region" description="Low complexity" evidence="1">
    <location>
        <begin position="178"/>
        <end position="197"/>
    </location>
</feature>
<reference evidence="4 5" key="1">
    <citation type="submission" date="2021-03" db="EMBL/GenBank/DDBJ databases">
        <authorList>
            <person name="Xin L."/>
        </authorList>
    </citation>
    <scope>NUCLEOTIDE SEQUENCE [LARGE SCALE GENOMIC DNA]</scope>
    <source>
        <strain evidence="4 5">XHU 5031</strain>
    </source>
</reference>
<feature type="chain" id="PRO_5046424850" evidence="3">
    <location>
        <begin position="34"/>
        <end position="226"/>
    </location>
</feature>
<feature type="region of interest" description="Disordered" evidence="1">
    <location>
        <begin position="161"/>
        <end position="226"/>
    </location>
</feature>
<name>A0ABS3IC54_9MICO</name>
<feature type="compositionally biased region" description="Basic and acidic residues" evidence="1">
    <location>
        <begin position="166"/>
        <end position="177"/>
    </location>
</feature>
<feature type="transmembrane region" description="Helical" evidence="2">
    <location>
        <begin position="136"/>
        <end position="158"/>
    </location>
</feature>
<feature type="transmembrane region" description="Helical" evidence="2">
    <location>
        <begin position="86"/>
        <end position="108"/>
    </location>
</feature>
<dbReference type="Proteomes" id="UP000664617">
    <property type="component" value="Unassembled WGS sequence"/>
</dbReference>
<proteinExistence type="predicted"/>
<evidence type="ECO:0000256" key="1">
    <source>
        <dbReference type="SAM" id="MobiDB-lite"/>
    </source>
</evidence>
<feature type="transmembrane region" description="Helical" evidence="2">
    <location>
        <begin position="59"/>
        <end position="79"/>
    </location>
</feature>
<comment type="caution">
    <text evidence="4">The sequence shown here is derived from an EMBL/GenBank/DDBJ whole genome shotgun (WGS) entry which is preliminary data.</text>
</comment>